<dbReference type="SFLD" id="SFLDG01082">
    <property type="entry name" value="B12-binding_domain_containing"/>
    <property type="match status" value="1"/>
</dbReference>
<dbReference type="Proteomes" id="UP000009881">
    <property type="component" value="Unassembled WGS sequence"/>
</dbReference>
<evidence type="ECO:0000256" key="1">
    <source>
        <dbReference type="ARBA" id="ARBA00001966"/>
    </source>
</evidence>
<organism evidence="7 8">
    <name type="scientific">Caenispirillum salinarum AK4</name>
    <dbReference type="NCBI Taxonomy" id="1238182"/>
    <lineage>
        <taxon>Bacteria</taxon>
        <taxon>Pseudomonadati</taxon>
        <taxon>Pseudomonadota</taxon>
        <taxon>Alphaproteobacteria</taxon>
        <taxon>Rhodospirillales</taxon>
        <taxon>Novispirillaceae</taxon>
        <taxon>Caenispirillum</taxon>
    </lineage>
</organism>
<dbReference type="AlphaFoldDB" id="K9H0I1"/>
<dbReference type="STRING" id="1238182.C882_4508"/>
<evidence type="ECO:0000259" key="6">
    <source>
        <dbReference type="PROSITE" id="PS51918"/>
    </source>
</evidence>
<dbReference type="GO" id="GO:0051536">
    <property type="term" value="F:iron-sulfur cluster binding"/>
    <property type="evidence" value="ECO:0007669"/>
    <property type="project" value="UniProtKB-KW"/>
</dbReference>
<dbReference type="Pfam" id="PF04055">
    <property type="entry name" value="Radical_SAM"/>
    <property type="match status" value="1"/>
</dbReference>
<dbReference type="EMBL" id="ANHY01000008">
    <property type="protein sequence ID" value="EKV30549.1"/>
    <property type="molecule type" value="Genomic_DNA"/>
</dbReference>
<dbReference type="InterPro" id="IPR007197">
    <property type="entry name" value="rSAM"/>
</dbReference>
<evidence type="ECO:0000313" key="7">
    <source>
        <dbReference type="EMBL" id="EKV30549.1"/>
    </source>
</evidence>
<dbReference type="SFLD" id="SFLDS00029">
    <property type="entry name" value="Radical_SAM"/>
    <property type="match status" value="1"/>
</dbReference>
<reference evidence="7 8" key="1">
    <citation type="journal article" date="2013" name="Genome Announc.">
        <title>Draft Genome Sequence of an Alphaproteobacterium, Caenispirillum salinarum AK4(T), Isolated from a Solar Saltern.</title>
        <authorList>
            <person name="Khatri I."/>
            <person name="Singh A."/>
            <person name="Korpole S."/>
            <person name="Pinnaka A.K."/>
            <person name="Subramanian S."/>
        </authorList>
    </citation>
    <scope>NUCLEOTIDE SEQUENCE [LARGE SCALE GENOMIC DNA]</scope>
    <source>
        <strain evidence="7 8">AK4</strain>
    </source>
</reference>
<evidence type="ECO:0000256" key="4">
    <source>
        <dbReference type="ARBA" id="ARBA00023004"/>
    </source>
</evidence>
<dbReference type="PANTHER" id="PTHR43409">
    <property type="entry name" value="ANAEROBIC MAGNESIUM-PROTOPORPHYRIN IX MONOMETHYL ESTER CYCLASE-RELATED"/>
    <property type="match status" value="1"/>
</dbReference>
<evidence type="ECO:0000313" key="8">
    <source>
        <dbReference type="Proteomes" id="UP000009881"/>
    </source>
</evidence>
<dbReference type="PROSITE" id="PS51918">
    <property type="entry name" value="RADICAL_SAM"/>
    <property type="match status" value="1"/>
</dbReference>
<dbReference type="eggNOG" id="COG1032">
    <property type="taxonomic scope" value="Bacteria"/>
</dbReference>
<dbReference type="GO" id="GO:0046872">
    <property type="term" value="F:metal ion binding"/>
    <property type="evidence" value="ECO:0007669"/>
    <property type="project" value="UniProtKB-KW"/>
</dbReference>
<gene>
    <name evidence="7" type="ORF">C882_4508</name>
</gene>
<dbReference type="GO" id="GO:0003824">
    <property type="term" value="F:catalytic activity"/>
    <property type="evidence" value="ECO:0007669"/>
    <property type="project" value="InterPro"/>
</dbReference>
<proteinExistence type="predicted"/>
<comment type="caution">
    <text evidence="7">The sequence shown here is derived from an EMBL/GenBank/DDBJ whole genome shotgun (WGS) entry which is preliminary data.</text>
</comment>
<evidence type="ECO:0000256" key="5">
    <source>
        <dbReference type="ARBA" id="ARBA00023014"/>
    </source>
</evidence>
<dbReference type="RefSeq" id="WP_009540616.1">
    <property type="nucleotide sequence ID" value="NZ_ANHY01000008.1"/>
</dbReference>
<keyword evidence="8" id="KW-1185">Reference proteome</keyword>
<dbReference type="OrthoDB" id="9777636at2"/>
<comment type="cofactor">
    <cofactor evidence="1">
        <name>[4Fe-4S] cluster</name>
        <dbReference type="ChEBI" id="CHEBI:49883"/>
    </cofactor>
</comment>
<accession>K9H0I1</accession>
<feature type="domain" description="Radical SAM core" evidence="6">
    <location>
        <begin position="10"/>
        <end position="247"/>
    </location>
</feature>
<evidence type="ECO:0000256" key="3">
    <source>
        <dbReference type="ARBA" id="ARBA00022723"/>
    </source>
</evidence>
<dbReference type="PANTHER" id="PTHR43409:SF4">
    <property type="entry name" value="RADICAL SAM SUPERFAMILY PROTEIN"/>
    <property type="match status" value="1"/>
</dbReference>
<evidence type="ECO:0000256" key="2">
    <source>
        <dbReference type="ARBA" id="ARBA00022691"/>
    </source>
</evidence>
<dbReference type="SUPFAM" id="SSF102114">
    <property type="entry name" value="Radical SAM enzymes"/>
    <property type="match status" value="1"/>
</dbReference>
<dbReference type="Gene3D" id="3.20.20.70">
    <property type="entry name" value="Aldolase class I"/>
    <property type="match status" value="1"/>
</dbReference>
<keyword evidence="3" id="KW-0479">Metal-binding</keyword>
<keyword evidence="4" id="KW-0408">Iron</keyword>
<dbReference type="InterPro" id="IPR051198">
    <property type="entry name" value="BchE-like"/>
</dbReference>
<dbReference type="SMART" id="SM00729">
    <property type="entry name" value="Elp3"/>
    <property type="match status" value="1"/>
</dbReference>
<dbReference type="InterPro" id="IPR013785">
    <property type="entry name" value="Aldolase_TIM"/>
</dbReference>
<name>K9H0I1_9PROT</name>
<keyword evidence="5" id="KW-0411">Iron-sulfur</keyword>
<dbReference type="SFLD" id="SFLDG01095">
    <property type="entry name" value="Uncharacterised_Radical_SAM_Su"/>
    <property type="match status" value="1"/>
</dbReference>
<dbReference type="InterPro" id="IPR058240">
    <property type="entry name" value="rSAM_sf"/>
</dbReference>
<keyword evidence="2" id="KW-0949">S-adenosyl-L-methionine</keyword>
<dbReference type="CDD" id="cd01335">
    <property type="entry name" value="Radical_SAM"/>
    <property type="match status" value="1"/>
</dbReference>
<dbReference type="InterPro" id="IPR006638">
    <property type="entry name" value="Elp3/MiaA/NifB-like_rSAM"/>
</dbReference>
<protein>
    <submittedName>
        <fullName evidence="7">Fe-S oxidoreductase</fullName>
    </submittedName>
</protein>
<sequence length="295" mass="32448">MLAYDMPLYRPPSEGDNLIVQATLGCSFNRCGFCSMYRSKTFSVRPLEEVEHDVRRAAAVWPEAHRVFLADGDAMTLPADHLHAILDILHAHLPRLARVSAYATPANILKKTPEELVALRARKLSLVYIGVESGDADMLKRITKGASPRGIATALNKARDCGIKTSATVILGLGGRTHWRKHIEGTAQVINEAPPNFLSTLQLYLEPERRTDFLDTFAKQGDAFVPQDDLAVLDELETLLRLLAPPRPVIFRSNHASNALPLAGTLPKDSQRLADTVKAARAGLVGMRPAHRRSL</sequence>